<dbReference type="SUPFAM" id="SSF53681">
    <property type="entry name" value="Aspartate/glutamate racemase"/>
    <property type="match status" value="2"/>
</dbReference>
<dbReference type="AlphaFoldDB" id="A0A366HU94"/>
<keyword evidence="2" id="KW-0732">Signal</keyword>
<dbReference type="InterPro" id="IPR018187">
    <property type="entry name" value="Asp/Glu_racemase_AS_1"/>
</dbReference>
<feature type="chain" id="PRO_5016685410" evidence="2">
    <location>
        <begin position="27"/>
        <end position="480"/>
    </location>
</feature>
<dbReference type="PANTHER" id="PTHR21198">
    <property type="entry name" value="GLUTAMATE RACEMASE"/>
    <property type="match status" value="1"/>
</dbReference>
<dbReference type="EMBL" id="QNRR01000001">
    <property type="protein sequence ID" value="RBP47863.1"/>
    <property type="molecule type" value="Genomic_DNA"/>
</dbReference>
<comment type="caution">
    <text evidence="3">The sequence shown here is derived from an EMBL/GenBank/DDBJ whole genome shotgun (WGS) entry which is preliminary data.</text>
</comment>
<protein>
    <submittedName>
        <fullName evidence="3">Glutamate racemase</fullName>
    </submittedName>
</protein>
<sequence>MKYGRFQRVVAWAIGVLLSTSVPSLPAETPPALLPALDPLIQHVASHPDGTAANSIDFAALKGDRSELPIGVFDSGIGGLTVLEAILKLDSFNNKTLQPGADGVPDFAGERFIYLGDQANMPYGNYPSQGREDYLRELIVKDMVFLLGKRYHGAEGPRFDKPAVKAVVIACNTATAYGLDDMRAALKTWQLDVPVIGVVEAGARAVVEQLPADGPPPTVGILATVGTCASNAYPKAIARAAGLVGKPVPRVIQQGSIGLAGAIEGNPAYVWNGVGERPVAYAGPDSTVLNSVVEYARYDINKMVQEPRVAETVTGKKFDHKTPGLGMLVLGCTHFPLIENELNAALKLRSEAQLVDDIPPSEILVAERVAFINPAELTAKELFRELTKAKLRTKAAAAHESSAPLSSFYLSVPNSAAAGVKLAADGSLDTVYKIGRKTGEPEKEDTKVIPMTMKTLPESSRLLLEKLPAVSAQIKEARQE</sequence>
<dbReference type="PROSITE" id="PS00924">
    <property type="entry name" value="ASP_GLU_RACEMASE_2"/>
    <property type="match status" value="1"/>
</dbReference>
<organism evidence="3 4">
    <name type="scientific">Roseimicrobium gellanilyticum</name>
    <dbReference type="NCBI Taxonomy" id="748857"/>
    <lineage>
        <taxon>Bacteria</taxon>
        <taxon>Pseudomonadati</taxon>
        <taxon>Verrucomicrobiota</taxon>
        <taxon>Verrucomicrobiia</taxon>
        <taxon>Verrucomicrobiales</taxon>
        <taxon>Verrucomicrobiaceae</taxon>
        <taxon>Roseimicrobium</taxon>
    </lineage>
</organism>
<dbReference type="InterPro" id="IPR033134">
    <property type="entry name" value="Asp/Glu_racemase_AS_2"/>
</dbReference>
<dbReference type="InterPro" id="IPR001920">
    <property type="entry name" value="Asp/Glu_race"/>
</dbReference>
<dbReference type="PANTHER" id="PTHR21198:SF2">
    <property type="entry name" value="GLUTAMATE RACEMASE"/>
    <property type="match status" value="1"/>
</dbReference>
<evidence type="ECO:0000256" key="2">
    <source>
        <dbReference type="SAM" id="SignalP"/>
    </source>
</evidence>
<dbReference type="Pfam" id="PF01177">
    <property type="entry name" value="Asp_Glu_race"/>
    <property type="match status" value="1"/>
</dbReference>
<proteinExistence type="predicted"/>
<dbReference type="Proteomes" id="UP000253426">
    <property type="component" value="Unassembled WGS sequence"/>
</dbReference>
<reference evidence="3 4" key="1">
    <citation type="submission" date="2018-06" db="EMBL/GenBank/DDBJ databases">
        <title>Genomic Encyclopedia of Type Strains, Phase IV (KMG-IV): sequencing the most valuable type-strain genomes for metagenomic binning, comparative biology and taxonomic classification.</title>
        <authorList>
            <person name="Goeker M."/>
        </authorList>
    </citation>
    <scope>NUCLEOTIDE SEQUENCE [LARGE SCALE GENOMIC DNA]</scope>
    <source>
        <strain evidence="3 4">DSM 25532</strain>
    </source>
</reference>
<evidence type="ECO:0000313" key="4">
    <source>
        <dbReference type="Proteomes" id="UP000253426"/>
    </source>
</evidence>
<name>A0A366HU94_9BACT</name>
<feature type="signal peptide" evidence="2">
    <location>
        <begin position="1"/>
        <end position="26"/>
    </location>
</feature>
<keyword evidence="4" id="KW-1185">Reference proteome</keyword>
<keyword evidence="1" id="KW-0413">Isomerase</keyword>
<dbReference type="GO" id="GO:0008881">
    <property type="term" value="F:glutamate racemase activity"/>
    <property type="evidence" value="ECO:0007669"/>
    <property type="project" value="TreeGrafter"/>
</dbReference>
<gene>
    <name evidence="3" type="ORF">DES53_101663</name>
</gene>
<evidence type="ECO:0000256" key="1">
    <source>
        <dbReference type="ARBA" id="ARBA00023235"/>
    </source>
</evidence>
<dbReference type="InterPro" id="IPR015942">
    <property type="entry name" value="Asp/Glu/hydantoin_racemase"/>
</dbReference>
<dbReference type="GO" id="GO:0009252">
    <property type="term" value="P:peptidoglycan biosynthetic process"/>
    <property type="evidence" value="ECO:0007669"/>
    <property type="project" value="TreeGrafter"/>
</dbReference>
<dbReference type="OrthoDB" id="9801055at2"/>
<evidence type="ECO:0000313" key="3">
    <source>
        <dbReference type="EMBL" id="RBP47863.1"/>
    </source>
</evidence>
<dbReference type="PROSITE" id="PS00923">
    <property type="entry name" value="ASP_GLU_RACEMASE_1"/>
    <property type="match status" value="1"/>
</dbReference>
<dbReference type="Gene3D" id="3.40.50.1860">
    <property type="match status" value="2"/>
</dbReference>
<accession>A0A366HU94</accession>